<dbReference type="RefSeq" id="XP_022577429.1">
    <property type="nucleotide sequence ID" value="XM_022726548.1"/>
</dbReference>
<dbReference type="EC" id="2.7.11.1" evidence="1"/>
<dbReference type="PROSITE" id="PS50011">
    <property type="entry name" value="PROTEIN_KINASE_DOM"/>
    <property type="match status" value="1"/>
</dbReference>
<keyword evidence="11" id="KW-1185">Reference proteome</keyword>
<keyword evidence="5" id="KW-0418">Kinase</keyword>
<accession>A0A1L9S6Z3</accession>
<keyword evidence="4" id="KW-0547">Nucleotide-binding</keyword>
<dbReference type="GeneID" id="34613012"/>
<dbReference type="SMART" id="SM00220">
    <property type="entry name" value="S_TKc"/>
    <property type="match status" value="1"/>
</dbReference>
<evidence type="ECO:0000313" key="11">
    <source>
        <dbReference type="Proteomes" id="UP000184188"/>
    </source>
</evidence>
<dbReference type="GO" id="GO:0005634">
    <property type="term" value="C:nucleus"/>
    <property type="evidence" value="ECO:0007669"/>
    <property type="project" value="TreeGrafter"/>
</dbReference>
<dbReference type="STRING" id="1073090.A0A1L9S6Z3"/>
<dbReference type="GO" id="GO:0005524">
    <property type="term" value="F:ATP binding"/>
    <property type="evidence" value="ECO:0007669"/>
    <property type="project" value="UniProtKB-KW"/>
</dbReference>
<dbReference type="InterPro" id="IPR000719">
    <property type="entry name" value="Prot_kinase_dom"/>
</dbReference>
<evidence type="ECO:0000256" key="8">
    <source>
        <dbReference type="ARBA" id="ARBA00048679"/>
    </source>
</evidence>
<dbReference type="AlphaFoldDB" id="A0A1L9S6Z3"/>
<keyword evidence="2" id="KW-0723">Serine/threonine-protein kinase</keyword>
<evidence type="ECO:0000313" key="10">
    <source>
        <dbReference type="EMBL" id="OJJ42919.1"/>
    </source>
</evidence>
<comment type="catalytic activity">
    <reaction evidence="7">
        <text>L-threonyl-[protein] + ATP = O-phospho-L-threonyl-[protein] + ADP + H(+)</text>
        <dbReference type="Rhea" id="RHEA:46608"/>
        <dbReference type="Rhea" id="RHEA-COMP:11060"/>
        <dbReference type="Rhea" id="RHEA-COMP:11605"/>
        <dbReference type="ChEBI" id="CHEBI:15378"/>
        <dbReference type="ChEBI" id="CHEBI:30013"/>
        <dbReference type="ChEBI" id="CHEBI:30616"/>
        <dbReference type="ChEBI" id="CHEBI:61977"/>
        <dbReference type="ChEBI" id="CHEBI:456216"/>
        <dbReference type="EC" id="2.7.11.1"/>
    </reaction>
</comment>
<dbReference type="VEuPathDB" id="FungiDB:ASPZODRAFT_161917"/>
<comment type="catalytic activity">
    <reaction evidence="8">
        <text>L-seryl-[protein] + ATP = O-phospho-L-seryl-[protein] + ADP + H(+)</text>
        <dbReference type="Rhea" id="RHEA:17989"/>
        <dbReference type="Rhea" id="RHEA-COMP:9863"/>
        <dbReference type="Rhea" id="RHEA-COMP:11604"/>
        <dbReference type="ChEBI" id="CHEBI:15378"/>
        <dbReference type="ChEBI" id="CHEBI:29999"/>
        <dbReference type="ChEBI" id="CHEBI:30616"/>
        <dbReference type="ChEBI" id="CHEBI:83421"/>
        <dbReference type="ChEBI" id="CHEBI:456216"/>
        <dbReference type="EC" id="2.7.11.1"/>
    </reaction>
</comment>
<organism evidence="10 11">
    <name type="scientific">Penicilliopsis zonata CBS 506.65</name>
    <dbReference type="NCBI Taxonomy" id="1073090"/>
    <lineage>
        <taxon>Eukaryota</taxon>
        <taxon>Fungi</taxon>
        <taxon>Dikarya</taxon>
        <taxon>Ascomycota</taxon>
        <taxon>Pezizomycotina</taxon>
        <taxon>Eurotiomycetes</taxon>
        <taxon>Eurotiomycetidae</taxon>
        <taxon>Eurotiales</taxon>
        <taxon>Aspergillaceae</taxon>
        <taxon>Penicilliopsis</taxon>
    </lineage>
</organism>
<dbReference type="Pfam" id="PF00069">
    <property type="entry name" value="Pkinase"/>
    <property type="match status" value="1"/>
</dbReference>
<evidence type="ECO:0000256" key="1">
    <source>
        <dbReference type="ARBA" id="ARBA00012513"/>
    </source>
</evidence>
<dbReference type="Gene3D" id="1.10.510.10">
    <property type="entry name" value="Transferase(Phosphotransferase) domain 1"/>
    <property type="match status" value="1"/>
</dbReference>
<dbReference type="InterPro" id="IPR011009">
    <property type="entry name" value="Kinase-like_dom_sf"/>
</dbReference>
<dbReference type="GO" id="GO:0050684">
    <property type="term" value="P:regulation of mRNA processing"/>
    <property type="evidence" value="ECO:0007669"/>
    <property type="project" value="TreeGrafter"/>
</dbReference>
<gene>
    <name evidence="10" type="ORF">ASPZODRAFT_161917</name>
</gene>
<dbReference type="InterPro" id="IPR051334">
    <property type="entry name" value="SRPK"/>
</dbReference>
<evidence type="ECO:0000256" key="5">
    <source>
        <dbReference type="ARBA" id="ARBA00022777"/>
    </source>
</evidence>
<evidence type="ECO:0000256" key="2">
    <source>
        <dbReference type="ARBA" id="ARBA00022527"/>
    </source>
</evidence>
<evidence type="ECO:0000256" key="4">
    <source>
        <dbReference type="ARBA" id="ARBA00022741"/>
    </source>
</evidence>
<dbReference type="PANTHER" id="PTHR47634">
    <property type="entry name" value="PROTEIN KINASE DOMAIN-CONTAINING PROTEIN-RELATED"/>
    <property type="match status" value="1"/>
</dbReference>
<sequence>MKTNDDFDMRVLYEPLGGIEKLENYRTGGYHPVQIGDHLHRRYRVVHKLGHGSYSTVWLAHDDQSNKYMTVKVCTANSNLKEVDIISALTHPRCPPVNHPGKMMIPAILDRFIIQGPNGTHACYVTAPARASLSGVKDGSWSRLFQLDVARIVHGDLHLGNILLQVPPDFDQLSVQQLYERYGAPGLDPVLRLDGSPLPRGVPSHGIAPIWLAEASEKITLSESRILLADFGEAFSHSKESKYKSYTPLVIRSPEAYFEPNTALSFLSDIWTLACTIWSIIAQRPLFEGFLMTQDDMTCEHVDALGVLPFEWWKSVQQPRRKRGIPSLDAREREAFFHMLRSMLAFRPGDRPTTKQILESEWMVKWALPEYQDNICP</sequence>
<reference evidence="11" key="1">
    <citation type="journal article" date="2017" name="Genome Biol.">
        <title>Comparative genomics reveals high biological diversity and specific adaptations in the industrially and medically important fungal genus Aspergillus.</title>
        <authorList>
            <person name="de Vries R.P."/>
            <person name="Riley R."/>
            <person name="Wiebenga A."/>
            <person name="Aguilar-Osorio G."/>
            <person name="Amillis S."/>
            <person name="Uchima C.A."/>
            <person name="Anderluh G."/>
            <person name="Asadollahi M."/>
            <person name="Askin M."/>
            <person name="Barry K."/>
            <person name="Battaglia E."/>
            <person name="Bayram O."/>
            <person name="Benocci T."/>
            <person name="Braus-Stromeyer S.A."/>
            <person name="Caldana C."/>
            <person name="Canovas D."/>
            <person name="Cerqueira G.C."/>
            <person name="Chen F."/>
            <person name="Chen W."/>
            <person name="Choi C."/>
            <person name="Clum A."/>
            <person name="Dos Santos R.A."/>
            <person name="Damasio A.R."/>
            <person name="Diallinas G."/>
            <person name="Emri T."/>
            <person name="Fekete E."/>
            <person name="Flipphi M."/>
            <person name="Freyberg S."/>
            <person name="Gallo A."/>
            <person name="Gournas C."/>
            <person name="Habgood R."/>
            <person name="Hainaut M."/>
            <person name="Harispe M.L."/>
            <person name="Henrissat B."/>
            <person name="Hilden K.S."/>
            <person name="Hope R."/>
            <person name="Hossain A."/>
            <person name="Karabika E."/>
            <person name="Karaffa L."/>
            <person name="Karanyi Z."/>
            <person name="Krasevec N."/>
            <person name="Kuo A."/>
            <person name="Kusch H."/>
            <person name="LaButti K."/>
            <person name="Lagendijk E.L."/>
            <person name="Lapidus A."/>
            <person name="Levasseur A."/>
            <person name="Lindquist E."/>
            <person name="Lipzen A."/>
            <person name="Logrieco A.F."/>
            <person name="MacCabe A."/>
            <person name="Maekelae M.R."/>
            <person name="Malavazi I."/>
            <person name="Melin P."/>
            <person name="Meyer V."/>
            <person name="Mielnichuk N."/>
            <person name="Miskei M."/>
            <person name="Molnar A.P."/>
            <person name="Mule G."/>
            <person name="Ngan C.Y."/>
            <person name="Orejas M."/>
            <person name="Orosz E."/>
            <person name="Ouedraogo J.P."/>
            <person name="Overkamp K.M."/>
            <person name="Park H.-S."/>
            <person name="Perrone G."/>
            <person name="Piumi F."/>
            <person name="Punt P.J."/>
            <person name="Ram A.F."/>
            <person name="Ramon A."/>
            <person name="Rauscher S."/>
            <person name="Record E."/>
            <person name="Riano-Pachon D.M."/>
            <person name="Robert V."/>
            <person name="Roehrig J."/>
            <person name="Ruller R."/>
            <person name="Salamov A."/>
            <person name="Salih N.S."/>
            <person name="Samson R.A."/>
            <person name="Sandor E."/>
            <person name="Sanguinetti M."/>
            <person name="Schuetze T."/>
            <person name="Sepcic K."/>
            <person name="Shelest E."/>
            <person name="Sherlock G."/>
            <person name="Sophianopoulou V."/>
            <person name="Squina F.M."/>
            <person name="Sun H."/>
            <person name="Susca A."/>
            <person name="Todd R.B."/>
            <person name="Tsang A."/>
            <person name="Unkles S.E."/>
            <person name="van de Wiele N."/>
            <person name="van Rossen-Uffink D."/>
            <person name="Oliveira J.V."/>
            <person name="Vesth T.C."/>
            <person name="Visser J."/>
            <person name="Yu J.-H."/>
            <person name="Zhou M."/>
            <person name="Andersen M.R."/>
            <person name="Archer D.B."/>
            <person name="Baker S.E."/>
            <person name="Benoit I."/>
            <person name="Brakhage A.A."/>
            <person name="Braus G.H."/>
            <person name="Fischer R."/>
            <person name="Frisvad J.C."/>
            <person name="Goldman G.H."/>
            <person name="Houbraken J."/>
            <person name="Oakley B."/>
            <person name="Pocsi I."/>
            <person name="Scazzocchio C."/>
            <person name="Seiboth B."/>
            <person name="vanKuyk P.A."/>
            <person name="Wortman J."/>
            <person name="Dyer P.S."/>
            <person name="Grigoriev I.V."/>
        </authorList>
    </citation>
    <scope>NUCLEOTIDE SEQUENCE [LARGE SCALE GENOMIC DNA]</scope>
    <source>
        <strain evidence="11">CBS 506.65</strain>
    </source>
</reference>
<dbReference type="GO" id="GO:0004674">
    <property type="term" value="F:protein serine/threonine kinase activity"/>
    <property type="evidence" value="ECO:0007669"/>
    <property type="project" value="UniProtKB-KW"/>
</dbReference>
<dbReference type="Gene3D" id="3.30.200.20">
    <property type="entry name" value="Phosphorylase Kinase, domain 1"/>
    <property type="match status" value="1"/>
</dbReference>
<protein>
    <recommendedName>
        <fullName evidence="1">non-specific serine/threonine protein kinase</fullName>
        <ecNumber evidence="1">2.7.11.1</ecNumber>
    </recommendedName>
</protein>
<keyword evidence="6" id="KW-0067">ATP-binding</keyword>
<dbReference type="PANTHER" id="PTHR47634:SF9">
    <property type="entry name" value="PROTEIN KINASE DOMAIN-CONTAINING PROTEIN-RELATED"/>
    <property type="match status" value="1"/>
</dbReference>
<dbReference type="Proteomes" id="UP000184188">
    <property type="component" value="Unassembled WGS sequence"/>
</dbReference>
<evidence type="ECO:0000256" key="3">
    <source>
        <dbReference type="ARBA" id="ARBA00022679"/>
    </source>
</evidence>
<feature type="domain" description="Protein kinase" evidence="9">
    <location>
        <begin position="43"/>
        <end position="363"/>
    </location>
</feature>
<dbReference type="GO" id="GO:0000245">
    <property type="term" value="P:spliceosomal complex assembly"/>
    <property type="evidence" value="ECO:0007669"/>
    <property type="project" value="TreeGrafter"/>
</dbReference>
<evidence type="ECO:0000256" key="6">
    <source>
        <dbReference type="ARBA" id="ARBA00022840"/>
    </source>
</evidence>
<keyword evidence="3" id="KW-0808">Transferase</keyword>
<evidence type="ECO:0000259" key="9">
    <source>
        <dbReference type="PROSITE" id="PS50011"/>
    </source>
</evidence>
<dbReference type="GO" id="GO:0005737">
    <property type="term" value="C:cytoplasm"/>
    <property type="evidence" value="ECO:0007669"/>
    <property type="project" value="TreeGrafter"/>
</dbReference>
<dbReference type="SUPFAM" id="SSF56112">
    <property type="entry name" value="Protein kinase-like (PK-like)"/>
    <property type="match status" value="1"/>
</dbReference>
<evidence type="ECO:0000256" key="7">
    <source>
        <dbReference type="ARBA" id="ARBA00047899"/>
    </source>
</evidence>
<dbReference type="OrthoDB" id="5979581at2759"/>
<name>A0A1L9S6Z3_9EURO</name>
<dbReference type="EMBL" id="KV878355">
    <property type="protein sequence ID" value="OJJ42919.1"/>
    <property type="molecule type" value="Genomic_DNA"/>
</dbReference>
<proteinExistence type="predicted"/>